<name>A0ABP3TWF4_9GAMM</name>
<keyword evidence="1" id="KW-0880">Kelch repeat</keyword>
<gene>
    <name evidence="3" type="ORF">GCM10009105_27240</name>
</gene>
<dbReference type="InterPro" id="IPR006652">
    <property type="entry name" value="Kelch_1"/>
</dbReference>
<evidence type="ECO:0000313" key="4">
    <source>
        <dbReference type="Proteomes" id="UP001501523"/>
    </source>
</evidence>
<accession>A0ABP3TWF4</accession>
<dbReference type="SMART" id="SM00612">
    <property type="entry name" value="Kelch"/>
    <property type="match status" value="3"/>
</dbReference>
<dbReference type="EMBL" id="BAAAEU010000023">
    <property type="protein sequence ID" value="GAA0719029.1"/>
    <property type="molecule type" value="Genomic_DNA"/>
</dbReference>
<proteinExistence type="predicted"/>
<keyword evidence="4" id="KW-1185">Reference proteome</keyword>
<dbReference type="InterPro" id="IPR015915">
    <property type="entry name" value="Kelch-typ_b-propeller"/>
</dbReference>
<keyword evidence="2" id="KW-0677">Repeat</keyword>
<evidence type="ECO:0000256" key="1">
    <source>
        <dbReference type="ARBA" id="ARBA00022441"/>
    </source>
</evidence>
<organism evidence="3 4">
    <name type="scientific">Dokdonella soli</name>
    <dbReference type="NCBI Taxonomy" id="529810"/>
    <lineage>
        <taxon>Bacteria</taxon>
        <taxon>Pseudomonadati</taxon>
        <taxon>Pseudomonadota</taxon>
        <taxon>Gammaproteobacteria</taxon>
        <taxon>Lysobacterales</taxon>
        <taxon>Rhodanobacteraceae</taxon>
        <taxon>Dokdonella</taxon>
    </lineage>
</organism>
<evidence type="ECO:0000256" key="2">
    <source>
        <dbReference type="ARBA" id="ARBA00022737"/>
    </source>
</evidence>
<protein>
    <submittedName>
        <fullName evidence="3">Kelch repeat-containing protein</fullName>
    </submittedName>
</protein>
<dbReference type="PANTHER" id="PTHR46344:SF27">
    <property type="entry name" value="KELCH REPEAT SUPERFAMILY PROTEIN"/>
    <property type="match status" value="1"/>
</dbReference>
<comment type="caution">
    <text evidence="3">The sequence shown here is derived from an EMBL/GenBank/DDBJ whole genome shotgun (WGS) entry which is preliminary data.</text>
</comment>
<dbReference type="SUPFAM" id="SSF50965">
    <property type="entry name" value="Galactose oxidase, central domain"/>
    <property type="match status" value="2"/>
</dbReference>
<reference evidence="4" key="1">
    <citation type="journal article" date="2019" name="Int. J. Syst. Evol. Microbiol.">
        <title>The Global Catalogue of Microorganisms (GCM) 10K type strain sequencing project: providing services to taxonomists for standard genome sequencing and annotation.</title>
        <authorList>
            <consortium name="The Broad Institute Genomics Platform"/>
            <consortium name="The Broad Institute Genome Sequencing Center for Infectious Disease"/>
            <person name="Wu L."/>
            <person name="Ma J."/>
        </authorList>
    </citation>
    <scope>NUCLEOTIDE SEQUENCE [LARGE SCALE GENOMIC DNA]</scope>
    <source>
        <strain evidence="4">JCM 15421</strain>
    </source>
</reference>
<dbReference type="Gene3D" id="2.120.10.80">
    <property type="entry name" value="Kelch-type beta propeller"/>
    <property type="match status" value="1"/>
</dbReference>
<evidence type="ECO:0000313" key="3">
    <source>
        <dbReference type="EMBL" id="GAA0719029.1"/>
    </source>
</evidence>
<dbReference type="Proteomes" id="UP001501523">
    <property type="component" value="Unassembled WGS sequence"/>
</dbReference>
<dbReference type="InterPro" id="IPR011043">
    <property type="entry name" value="Gal_Oxase/kelch_b-propeller"/>
</dbReference>
<dbReference type="InterPro" id="IPR037293">
    <property type="entry name" value="Gal_Oxidase_central_sf"/>
</dbReference>
<dbReference type="PANTHER" id="PTHR46344">
    <property type="entry name" value="OS02G0202900 PROTEIN"/>
    <property type="match status" value="1"/>
</dbReference>
<sequence length="442" mass="45909">MADGFVATGNMPFARSRGTATLLPSGKVLIAGGADINGAPLDSAALYDPATGVFTPSQSHMLTPRADHVAVLLQNGKVLIAGDGNIFAAAIGIPPTKAEIYDPATDQFTATGSMLEERRAPGATLLPDGTVLFVGGSGCCLYSEIFVMPNGLGSTEIYDPTTGVFSPGGHLAAPREHPAIAPLADGTVLVTGGSWNYISQIGSTLILDTHVNDSAETYLYPSGGFHLTNGPMGGARTGHVAVRLQDDSVLVAYAAYDPSNYYLTTLPTNVEDFDAITGLFASATSPPAIDRTLFNQSVLLNNGSVLMAGGVQTNATGTPNVASADLYVPGLHAFVPTNAPMTVARASHTLTKLADGRVLVTGGLDAANNPLASAEIYDPNMITDEIFKNGFDPALLAAANTERQAPRSTCADLQAPIWKPDLGMSHEWYDRASGRICRSSGL</sequence>
<dbReference type="Gene3D" id="2.130.10.80">
    <property type="entry name" value="Galactose oxidase/kelch, beta-propeller"/>
    <property type="match status" value="4"/>
</dbReference>